<proteinExistence type="predicted"/>
<dbReference type="EMBL" id="SJCY01000002">
    <property type="protein sequence ID" value="TDG37311.1"/>
    <property type="molecule type" value="Genomic_DNA"/>
</dbReference>
<evidence type="ECO:0000256" key="1">
    <source>
        <dbReference type="SAM" id="Phobius"/>
    </source>
</evidence>
<evidence type="ECO:0008006" key="4">
    <source>
        <dbReference type="Google" id="ProtNLM"/>
    </source>
</evidence>
<feature type="transmembrane region" description="Helical" evidence="1">
    <location>
        <begin position="45"/>
        <end position="66"/>
    </location>
</feature>
<dbReference type="Proteomes" id="UP000295668">
    <property type="component" value="Unassembled WGS sequence"/>
</dbReference>
<reference evidence="2 3" key="1">
    <citation type="submission" date="2019-02" db="EMBL/GenBank/DDBJ databases">
        <title>Pedobacter sp. nov., a novel speices isolated from soil of pinguins habitat in Antarcitica.</title>
        <authorList>
            <person name="He R.-H."/>
        </authorList>
    </citation>
    <scope>NUCLEOTIDE SEQUENCE [LARGE SCALE GENOMIC DNA]</scope>
    <source>
        <strain evidence="2 3">E01020</strain>
    </source>
</reference>
<dbReference type="InterPro" id="IPR048136">
    <property type="entry name" value="STM3941-like"/>
</dbReference>
<comment type="caution">
    <text evidence="2">The sequence shown here is derived from an EMBL/GenBank/DDBJ whole genome shotgun (WGS) entry which is preliminary data.</text>
</comment>
<keyword evidence="1" id="KW-0812">Transmembrane</keyword>
<dbReference type="NCBIfam" id="NF041635">
    <property type="entry name" value="STM3941_fam"/>
    <property type="match status" value="1"/>
</dbReference>
<dbReference type="AlphaFoldDB" id="A0A4R5MNC0"/>
<dbReference type="OrthoDB" id="707001at2"/>
<gene>
    <name evidence="2" type="ORF">EZJ43_04120</name>
</gene>
<organism evidence="2 3">
    <name type="scientific">Pedobacter changchengzhani</name>
    <dbReference type="NCBI Taxonomy" id="2529274"/>
    <lineage>
        <taxon>Bacteria</taxon>
        <taxon>Pseudomonadati</taxon>
        <taxon>Bacteroidota</taxon>
        <taxon>Sphingobacteriia</taxon>
        <taxon>Sphingobacteriales</taxon>
        <taxon>Sphingobacteriaceae</taxon>
        <taxon>Pedobacter</taxon>
    </lineage>
</organism>
<evidence type="ECO:0000313" key="3">
    <source>
        <dbReference type="Proteomes" id="UP000295668"/>
    </source>
</evidence>
<dbReference type="RefSeq" id="WP_133261404.1">
    <property type="nucleotide sequence ID" value="NZ_SJCY01000002.1"/>
</dbReference>
<name>A0A4R5MNC0_9SPHI</name>
<evidence type="ECO:0000313" key="2">
    <source>
        <dbReference type="EMBL" id="TDG37311.1"/>
    </source>
</evidence>
<keyword evidence="3" id="KW-1185">Reference proteome</keyword>
<keyword evidence="1" id="KW-1133">Transmembrane helix</keyword>
<sequence>MMDTNDIIIEYDVAKRKKILLLPIAIIAFSTIMLVIILNAERVKIYYLAMFALLILGSIYGIFVLVKSIFSTDQVGLKLTDKTIKFNGTLAGKTIGVVNLKDVESINTSVQYSTKQIYLKLKNPDQYIFQKSKIEMANHGFFINSTELKISFEELDKLLRDYLQKYGSLGIEQIRTI</sequence>
<accession>A0A4R5MNC0</accession>
<protein>
    <recommendedName>
        <fullName evidence="4">PH domain-containing protein</fullName>
    </recommendedName>
</protein>
<feature type="transmembrane region" description="Helical" evidence="1">
    <location>
        <begin position="20"/>
        <end position="39"/>
    </location>
</feature>
<keyword evidence="1" id="KW-0472">Membrane</keyword>